<dbReference type="EMBL" id="ASHM01019213">
    <property type="protein sequence ID" value="PNY00687.1"/>
    <property type="molecule type" value="Genomic_DNA"/>
</dbReference>
<evidence type="ECO:0000313" key="3">
    <source>
        <dbReference type="Proteomes" id="UP000236291"/>
    </source>
</evidence>
<evidence type="ECO:0000256" key="1">
    <source>
        <dbReference type="SAM" id="MobiDB-lite"/>
    </source>
</evidence>
<sequence length="86" mass="9884">TPGGTERFQERETEKVWRFGAEFSMHNEMNGDGPSKDSGRESADKAPVTVAWQEAAAVYCLLYYIRELNSVDRNITLYYVVLEFEL</sequence>
<dbReference type="Proteomes" id="UP000236291">
    <property type="component" value="Unassembled WGS sequence"/>
</dbReference>
<gene>
    <name evidence="2" type="ORF">L195_g023972</name>
</gene>
<organism evidence="2 3">
    <name type="scientific">Trifolium pratense</name>
    <name type="common">Red clover</name>
    <dbReference type="NCBI Taxonomy" id="57577"/>
    <lineage>
        <taxon>Eukaryota</taxon>
        <taxon>Viridiplantae</taxon>
        <taxon>Streptophyta</taxon>
        <taxon>Embryophyta</taxon>
        <taxon>Tracheophyta</taxon>
        <taxon>Spermatophyta</taxon>
        <taxon>Magnoliopsida</taxon>
        <taxon>eudicotyledons</taxon>
        <taxon>Gunneridae</taxon>
        <taxon>Pentapetalae</taxon>
        <taxon>rosids</taxon>
        <taxon>fabids</taxon>
        <taxon>Fabales</taxon>
        <taxon>Fabaceae</taxon>
        <taxon>Papilionoideae</taxon>
        <taxon>50 kb inversion clade</taxon>
        <taxon>NPAAA clade</taxon>
        <taxon>Hologalegina</taxon>
        <taxon>IRL clade</taxon>
        <taxon>Trifolieae</taxon>
        <taxon>Trifolium</taxon>
    </lineage>
</organism>
<reference evidence="2 3" key="2">
    <citation type="journal article" date="2017" name="Front. Plant Sci.">
        <title>Gene Classification and Mining of Molecular Markers Useful in Red Clover (Trifolium pratense) Breeding.</title>
        <authorList>
            <person name="Istvanek J."/>
            <person name="Dluhosova J."/>
            <person name="Dluhos P."/>
            <person name="Patkova L."/>
            <person name="Nedelnik J."/>
            <person name="Repkova J."/>
        </authorList>
    </citation>
    <scope>NUCLEOTIDE SEQUENCE [LARGE SCALE GENOMIC DNA]</scope>
    <source>
        <strain evidence="3">cv. Tatra</strain>
        <tissue evidence="2">Young leaves</tissue>
    </source>
</reference>
<evidence type="ECO:0000313" key="2">
    <source>
        <dbReference type="EMBL" id="PNY00687.1"/>
    </source>
</evidence>
<protein>
    <submittedName>
        <fullName evidence="2">Uncharacterized protein</fullName>
    </submittedName>
</protein>
<feature type="region of interest" description="Disordered" evidence="1">
    <location>
        <begin position="25"/>
        <end position="44"/>
    </location>
</feature>
<comment type="caution">
    <text evidence="2">The sequence shown here is derived from an EMBL/GenBank/DDBJ whole genome shotgun (WGS) entry which is preliminary data.</text>
</comment>
<dbReference type="AlphaFoldDB" id="A0A2K3NCC7"/>
<feature type="compositionally biased region" description="Basic and acidic residues" evidence="1">
    <location>
        <begin position="34"/>
        <end position="44"/>
    </location>
</feature>
<feature type="non-terminal residue" evidence="2">
    <location>
        <position position="1"/>
    </location>
</feature>
<name>A0A2K3NCC7_TRIPR</name>
<proteinExistence type="predicted"/>
<accession>A0A2K3NCC7</accession>
<reference evidence="2 3" key="1">
    <citation type="journal article" date="2014" name="Am. J. Bot.">
        <title>Genome assembly and annotation for red clover (Trifolium pratense; Fabaceae).</title>
        <authorList>
            <person name="Istvanek J."/>
            <person name="Jaros M."/>
            <person name="Krenek A."/>
            <person name="Repkova J."/>
        </authorList>
    </citation>
    <scope>NUCLEOTIDE SEQUENCE [LARGE SCALE GENOMIC DNA]</scope>
    <source>
        <strain evidence="3">cv. Tatra</strain>
        <tissue evidence="2">Young leaves</tissue>
    </source>
</reference>